<feature type="non-terminal residue" evidence="1">
    <location>
        <position position="42"/>
    </location>
</feature>
<dbReference type="AlphaFoldDB" id="A0A392R251"/>
<keyword evidence="2" id="KW-1185">Reference proteome</keyword>
<dbReference type="Proteomes" id="UP000265520">
    <property type="component" value="Unassembled WGS sequence"/>
</dbReference>
<dbReference type="EMBL" id="LXQA010177748">
    <property type="protein sequence ID" value="MCI30194.1"/>
    <property type="molecule type" value="Genomic_DNA"/>
</dbReference>
<proteinExistence type="predicted"/>
<protein>
    <submittedName>
        <fullName evidence="1">Uncharacterized protein</fullName>
    </submittedName>
</protein>
<organism evidence="1 2">
    <name type="scientific">Trifolium medium</name>
    <dbReference type="NCBI Taxonomy" id="97028"/>
    <lineage>
        <taxon>Eukaryota</taxon>
        <taxon>Viridiplantae</taxon>
        <taxon>Streptophyta</taxon>
        <taxon>Embryophyta</taxon>
        <taxon>Tracheophyta</taxon>
        <taxon>Spermatophyta</taxon>
        <taxon>Magnoliopsida</taxon>
        <taxon>eudicotyledons</taxon>
        <taxon>Gunneridae</taxon>
        <taxon>Pentapetalae</taxon>
        <taxon>rosids</taxon>
        <taxon>fabids</taxon>
        <taxon>Fabales</taxon>
        <taxon>Fabaceae</taxon>
        <taxon>Papilionoideae</taxon>
        <taxon>50 kb inversion clade</taxon>
        <taxon>NPAAA clade</taxon>
        <taxon>Hologalegina</taxon>
        <taxon>IRL clade</taxon>
        <taxon>Trifolieae</taxon>
        <taxon>Trifolium</taxon>
    </lineage>
</organism>
<evidence type="ECO:0000313" key="2">
    <source>
        <dbReference type="Proteomes" id="UP000265520"/>
    </source>
</evidence>
<reference evidence="1 2" key="1">
    <citation type="journal article" date="2018" name="Front. Plant Sci.">
        <title>Red Clover (Trifolium pratense) and Zigzag Clover (T. medium) - A Picture of Genomic Similarities and Differences.</title>
        <authorList>
            <person name="Dluhosova J."/>
            <person name="Istvanek J."/>
            <person name="Nedelnik J."/>
            <person name="Repkova J."/>
        </authorList>
    </citation>
    <scope>NUCLEOTIDE SEQUENCE [LARGE SCALE GENOMIC DNA]</scope>
    <source>
        <strain evidence="2">cv. 10/8</strain>
        <tissue evidence="1">Leaf</tissue>
    </source>
</reference>
<accession>A0A392R251</accession>
<name>A0A392R251_9FABA</name>
<sequence length="42" mass="4305">MASGVVSVVEDFLDGGLSFSGEGEASGDVAVVWSSEQREVNT</sequence>
<comment type="caution">
    <text evidence="1">The sequence shown here is derived from an EMBL/GenBank/DDBJ whole genome shotgun (WGS) entry which is preliminary data.</text>
</comment>
<evidence type="ECO:0000313" key="1">
    <source>
        <dbReference type="EMBL" id="MCI30194.1"/>
    </source>
</evidence>